<evidence type="ECO:0000313" key="1">
    <source>
        <dbReference type="EMBL" id="TKC98012.1"/>
    </source>
</evidence>
<name>A0A4U1IUC3_9BACT</name>
<dbReference type="AlphaFoldDB" id="A0A4U1IUC3"/>
<comment type="caution">
    <text evidence="1">The sequence shown here is derived from an EMBL/GenBank/DDBJ whole genome shotgun (WGS) entry which is preliminary data.</text>
</comment>
<keyword evidence="2" id="KW-1185">Reference proteome</keyword>
<protein>
    <submittedName>
        <fullName evidence="1">Uncharacterized protein</fullName>
    </submittedName>
</protein>
<dbReference type="Proteomes" id="UP000309215">
    <property type="component" value="Unassembled WGS sequence"/>
</dbReference>
<organism evidence="1 2">
    <name type="scientific">Polyangium fumosum</name>
    <dbReference type="NCBI Taxonomy" id="889272"/>
    <lineage>
        <taxon>Bacteria</taxon>
        <taxon>Pseudomonadati</taxon>
        <taxon>Myxococcota</taxon>
        <taxon>Polyangia</taxon>
        <taxon>Polyangiales</taxon>
        <taxon>Polyangiaceae</taxon>
        <taxon>Polyangium</taxon>
    </lineage>
</organism>
<dbReference type="OrthoDB" id="9772133at2"/>
<gene>
    <name evidence="1" type="ORF">E8A74_43245</name>
</gene>
<sequence>MQAPQRFGSTTWLVVALSLTNTACNLSGLGKLIYDPEQAALEEDAKKKRAEVGQTEDGSCKTAEQCKYRCEVLERALDCYKTGKAALRGRDVHYAGGWRVDRVSGSTDDINVRYEEDSEGEDLTMIPLARESFNKACAANHAESCRYSGIMIEKHSAKDAAAFYRKGCHLKDEECCKKLEGDE</sequence>
<evidence type="ECO:0000313" key="2">
    <source>
        <dbReference type="Proteomes" id="UP000309215"/>
    </source>
</evidence>
<accession>A0A4U1IUC3</accession>
<reference evidence="1 2" key="1">
    <citation type="submission" date="2019-04" db="EMBL/GenBank/DDBJ databases">
        <authorList>
            <person name="Li Y."/>
            <person name="Wang J."/>
        </authorList>
    </citation>
    <scope>NUCLEOTIDE SEQUENCE [LARGE SCALE GENOMIC DNA]</scope>
    <source>
        <strain evidence="1 2">DSM 14668</strain>
    </source>
</reference>
<dbReference type="RefSeq" id="WP_136935007.1">
    <property type="nucleotide sequence ID" value="NZ_SSMQ01000077.1"/>
</dbReference>
<dbReference type="EMBL" id="SSMQ01000077">
    <property type="protein sequence ID" value="TKC98012.1"/>
    <property type="molecule type" value="Genomic_DNA"/>
</dbReference>
<proteinExistence type="predicted"/>